<proteinExistence type="predicted"/>
<dbReference type="EMBL" id="Z97369">
    <property type="protein sequence ID" value="CAB10631.1"/>
    <property type="molecule type" value="Genomic_DNA"/>
</dbReference>
<reference evidence="2" key="3">
    <citation type="submission" date="1997-07" db="EMBL/GenBank/DDBJ databases">
        <authorList>
            <person name="Parkhill J."/>
            <person name="Barrell B.G."/>
            <person name="Rajandream M.A."/>
        </authorList>
    </citation>
    <scope>NUCLEOTIDE SEQUENCE</scope>
</reference>
<dbReference type="AlphaFoldDB" id="O33019"/>
<accession>O33019</accession>
<reference evidence="2" key="2">
    <citation type="submission" date="1997-07" db="EMBL/GenBank/DDBJ databases">
        <authorList>
            <person name="Seeger K.J."/>
            <person name="Harris D."/>
        </authorList>
    </citation>
    <scope>NUCLEOTIDE SEQUENCE</scope>
</reference>
<name>O33019_MYCLR</name>
<evidence type="ECO:0000313" key="2">
    <source>
        <dbReference type="EMBL" id="CAB10631.1"/>
    </source>
</evidence>
<evidence type="ECO:0000256" key="1">
    <source>
        <dbReference type="SAM" id="MobiDB-lite"/>
    </source>
</evidence>
<protein>
    <submittedName>
        <fullName evidence="2">Uncharacterized protein</fullName>
    </submittedName>
</protein>
<reference evidence="2" key="1">
    <citation type="journal article" date="1993" name="Mol. Microbiol.">
        <title>Use of an ordered cosmid library to deduce the genomic organization of Mycobacterium leprae.</title>
        <authorList>
            <person name="Eiglmeier K."/>
            <person name="Honore N."/>
            <person name="Woods S.A."/>
            <person name="Caudron B."/>
            <person name="Cole S.T."/>
        </authorList>
    </citation>
    <scope>NUCLEOTIDE SEQUENCE</scope>
</reference>
<gene>
    <name evidence="2" type="primary">MLCB250.37c</name>
</gene>
<sequence length="132" mass="14169">MRAQTTLPCSPRAYAVTLALVGGDEAKMGSYGLQLGGIQPSGPHINPRINHSLPELMLDNYPLSPSAPYTLPNFGFDALQADIQQATHQLASRGNTQITAIEPVTKLFISQRSDSAGRSKGKQHCPLATAKW</sequence>
<organism evidence="2">
    <name type="scientific">Mycobacterium leprae</name>
    <dbReference type="NCBI Taxonomy" id="1769"/>
    <lineage>
        <taxon>Bacteria</taxon>
        <taxon>Bacillati</taxon>
        <taxon>Actinomycetota</taxon>
        <taxon>Actinomycetes</taxon>
        <taxon>Mycobacteriales</taxon>
        <taxon>Mycobacteriaceae</taxon>
        <taxon>Mycobacterium</taxon>
    </lineage>
</organism>
<feature type="region of interest" description="Disordered" evidence="1">
    <location>
        <begin position="113"/>
        <end position="132"/>
    </location>
</feature>